<evidence type="ECO:0000313" key="1">
    <source>
        <dbReference type="EMBL" id="GAH02340.1"/>
    </source>
</evidence>
<sequence>EIVLSLNQSEWWNLKPEILKKLKLNGSIDETVKQLEGIQETYDVKYDIYFPPK</sequence>
<dbReference type="EMBL" id="BART01022917">
    <property type="protein sequence ID" value="GAH02340.1"/>
    <property type="molecule type" value="Genomic_DNA"/>
</dbReference>
<name>X1D264_9ZZZZ</name>
<organism evidence="1">
    <name type="scientific">marine sediment metagenome</name>
    <dbReference type="NCBI Taxonomy" id="412755"/>
    <lineage>
        <taxon>unclassified sequences</taxon>
        <taxon>metagenomes</taxon>
        <taxon>ecological metagenomes</taxon>
    </lineage>
</organism>
<dbReference type="AlphaFoldDB" id="X1D264"/>
<reference evidence="1" key="1">
    <citation type="journal article" date="2014" name="Front. Microbiol.">
        <title>High frequency of phylogenetically diverse reductive dehalogenase-homologous genes in deep subseafloor sedimentary metagenomes.</title>
        <authorList>
            <person name="Kawai M."/>
            <person name="Futagami T."/>
            <person name="Toyoda A."/>
            <person name="Takaki Y."/>
            <person name="Nishi S."/>
            <person name="Hori S."/>
            <person name="Arai W."/>
            <person name="Tsubouchi T."/>
            <person name="Morono Y."/>
            <person name="Uchiyama I."/>
            <person name="Ito T."/>
            <person name="Fujiyama A."/>
            <person name="Inagaki F."/>
            <person name="Takami H."/>
        </authorList>
    </citation>
    <scope>NUCLEOTIDE SEQUENCE</scope>
    <source>
        <strain evidence="1">Expedition CK06-06</strain>
    </source>
</reference>
<protein>
    <submittedName>
        <fullName evidence="1">Uncharacterized protein</fullName>
    </submittedName>
</protein>
<comment type="caution">
    <text evidence="1">The sequence shown here is derived from an EMBL/GenBank/DDBJ whole genome shotgun (WGS) entry which is preliminary data.</text>
</comment>
<gene>
    <name evidence="1" type="ORF">S01H4_41848</name>
</gene>
<proteinExistence type="predicted"/>
<feature type="non-terminal residue" evidence="1">
    <location>
        <position position="1"/>
    </location>
</feature>
<accession>X1D264</accession>